<dbReference type="CDD" id="cd14014">
    <property type="entry name" value="STKc_PknB_like"/>
    <property type="match status" value="1"/>
</dbReference>
<feature type="compositionally biased region" description="Basic and acidic residues" evidence="6">
    <location>
        <begin position="479"/>
        <end position="489"/>
    </location>
</feature>
<evidence type="ECO:0000256" key="4">
    <source>
        <dbReference type="ARBA" id="ARBA00022840"/>
    </source>
</evidence>
<dbReference type="PANTHER" id="PTHR43289">
    <property type="entry name" value="MITOGEN-ACTIVATED PROTEIN KINASE KINASE KINASE 20-RELATED"/>
    <property type="match status" value="1"/>
</dbReference>
<keyword evidence="4 5" id="KW-0067">ATP-binding</keyword>
<dbReference type="PANTHER" id="PTHR43289:SF6">
    <property type="entry name" value="SERINE_THREONINE-PROTEIN KINASE NEKL-3"/>
    <property type="match status" value="1"/>
</dbReference>
<dbReference type="InterPro" id="IPR008271">
    <property type="entry name" value="Ser/Thr_kinase_AS"/>
</dbReference>
<dbReference type="InterPro" id="IPR000719">
    <property type="entry name" value="Prot_kinase_dom"/>
</dbReference>
<dbReference type="GO" id="GO:0005524">
    <property type="term" value="F:ATP binding"/>
    <property type="evidence" value="ECO:0007669"/>
    <property type="project" value="UniProtKB-UniRule"/>
</dbReference>
<accession>A0A0F6W590</accession>
<evidence type="ECO:0000256" key="7">
    <source>
        <dbReference type="SAM" id="Phobius"/>
    </source>
</evidence>
<dbReference type="PROSITE" id="PS00107">
    <property type="entry name" value="PROTEIN_KINASE_ATP"/>
    <property type="match status" value="1"/>
</dbReference>
<dbReference type="EMBL" id="CP011125">
    <property type="protein sequence ID" value="AKF07818.1"/>
    <property type="molecule type" value="Genomic_DNA"/>
</dbReference>
<keyword evidence="2 5" id="KW-0547">Nucleotide-binding</keyword>
<dbReference type="InterPro" id="IPR017441">
    <property type="entry name" value="Protein_kinase_ATP_BS"/>
</dbReference>
<dbReference type="AlphaFoldDB" id="A0A0F6W590"/>
<keyword evidence="7" id="KW-1133">Transmembrane helix</keyword>
<feature type="region of interest" description="Disordered" evidence="6">
    <location>
        <begin position="389"/>
        <end position="409"/>
    </location>
</feature>
<dbReference type="Pfam" id="PF00069">
    <property type="entry name" value="Pkinase"/>
    <property type="match status" value="1"/>
</dbReference>
<keyword evidence="9" id="KW-0723">Serine/threonine-protein kinase</keyword>
<dbReference type="GO" id="GO:0004674">
    <property type="term" value="F:protein serine/threonine kinase activity"/>
    <property type="evidence" value="ECO:0007669"/>
    <property type="project" value="UniProtKB-KW"/>
</dbReference>
<feature type="region of interest" description="Disordered" evidence="6">
    <location>
        <begin position="294"/>
        <end position="313"/>
    </location>
</feature>
<feature type="domain" description="Protein kinase" evidence="8">
    <location>
        <begin position="18"/>
        <end position="284"/>
    </location>
</feature>
<protein>
    <submittedName>
        <fullName evidence="9">Serine/threonine protein kinase</fullName>
    </submittedName>
</protein>
<feature type="region of interest" description="Disordered" evidence="6">
    <location>
        <begin position="321"/>
        <end position="358"/>
    </location>
</feature>
<dbReference type="STRING" id="927083.DB32_004967"/>
<evidence type="ECO:0000256" key="6">
    <source>
        <dbReference type="SAM" id="MobiDB-lite"/>
    </source>
</evidence>
<dbReference type="SUPFAM" id="SSF56112">
    <property type="entry name" value="Protein kinase-like (PK-like)"/>
    <property type="match status" value="1"/>
</dbReference>
<feature type="compositionally biased region" description="Low complexity" evidence="6">
    <location>
        <begin position="389"/>
        <end position="406"/>
    </location>
</feature>
<proteinExistence type="predicted"/>
<sequence>MPILTERERLGTRLAGKYDLSAILGRGGMGTVYAGVHAWTGRQVAVKLLRPALAEDPNIVRRFLREARAAAALRHPHVVDVLDMGQEDDGAVYMVLELLEGESLGALLRRRKRMTPEELLPIVLPVADALVDVHAKGLVHRDLKPDNVFVARGRGDRSVPKLLDFGIAKILEDTSGTPGTRTGAIVGTPHYMSPEQASGSGEIGPASDVWSFGVLLFECLSGKLPYDAETATGVLVKIMTSTPPSLSRVAPDVPRPLVRVIEHAMQNDAAARFLDARVMRDALRDAATQLGIAIPDEVPDEPSAPPPARTGDLAPIEVQVASSERTGDRSAIESAPTIESQPAARRDDESVTPAPSVQLPPRRRFYFNAAIVVAVVALAVVAYALGASSSRTARTEPTAPSTATASARDHEAIDAASAAIVSDASVVTTPTVVTPAVTTPTIATTPQSASTPRPPRGARGRPTPSDPTPSEPAAPSQEETERPSVRTEW</sequence>
<dbReference type="PROSITE" id="PS00108">
    <property type="entry name" value="PROTEIN_KINASE_ST"/>
    <property type="match status" value="1"/>
</dbReference>
<dbReference type="Proteomes" id="UP000034883">
    <property type="component" value="Chromosome"/>
</dbReference>
<feature type="region of interest" description="Disordered" evidence="6">
    <location>
        <begin position="438"/>
        <end position="489"/>
    </location>
</feature>
<dbReference type="PROSITE" id="PS50011">
    <property type="entry name" value="PROTEIN_KINASE_DOM"/>
    <property type="match status" value="1"/>
</dbReference>
<gene>
    <name evidence="9" type="ORF">DB32_004967</name>
</gene>
<keyword evidence="3 9" id="KW-0418">Kinase</keyword>
<evidence type="ECO:0000256" key="2">
    <source>
        <dbReference type="ARBA" id="ARBA00022741"/>
    </source>
</evidence>
<dbReference type="KEGG" id="samy:DB32_004967"/>
<evidence type="ECO:0000256" key="3">
    <source>
        <dbReference type="ARBA" id="ARBA00022777"/>
    </source>
</evidence>
<evidence type="ECO:0000313" key="9">
    <source>
        <dbReference type="EMBL" id="AKF07818.1"/>
    </source>
</evidence>
<dbReference type="Gene3D" id="1.10.510.10">
    <property type="entry name" value="Transferase(Phosphotransferase) domain 1"/>
    <property type="match status" value="1"/>
</dbReference>
<organism evidence="9 10">
    <name type="scientific">Sandaracinus amylolyticus</name>
    <dbReference type="NCBI Taxonomy" id="927083"/>
    <lineage>
        <taxon>Bacteria</taxon>
        <taxon>Pseudomonadati</taxon>
        <taxon>Myxococcota</taxon>
        <taxon>Polyangia</taxon>
        <taxon>Polyangiales</taxon>
        <taxon>Sandaracinaceae</taxon>
        <taxon>Sandaracinus</taxon>
    </lineage>
</organism>
<feature type="binding site" evidence="5">
    <location>
        <position position="47"/>
    </location>
    <ligand>
        <name>ATP</name>
        <dbReference type="ChEBI" id="CHEBI:30616"/>
    </ligand>
</feature>
<keyword evidence="1" id="KW-0808">Transferase</keyword>
<feature type="compositionally biased region" description="Low complexity" evidence="6">
    <location>
        <begin position="438"/>
        <end position="451"/>
    </location>
</feature>
<evidence type="ECO:0000313" key="10">
    <source>
        <dbReference type="Proteomes" id="UP000034883"/>
    </source>
</evidence>
<dbReference type="Gene3D" id="3.30.200.20">
    <property type="entry name" value="Phosphorylase Kinase, domain 1"/>
    <property type="match status" value="1"/>
</dbReference>
<dbReference type="SMART" id="SM00220">
    <property type="entry name" value="S_TKc"/>
    <property type="match status" value="1"/>
</dbReference>
<keyword evidence="7" id="KW-0812">Transmembrane</keyword>
<feature type="transmembrane region" description="Helical" evidence="7">
    <location>
        <begin position="365"/>
        <end position="385"/>
    </location>
</feature>
<dbReference type="RefSeq" id="WP_169791537.1">
    <property type="nucleotide sequence ID" value="NZ_CP011125.1"/>
</dbReference>
<keyword evidence="7" id="KW-0472">Membrane</keyword>
<evidence type="ECO:0000256" key="5">
    <source>
        <dbReference type="PROSITE-ProRule" id="PRU10141"/>
    </source>
</evidence>
<evidence type="ECO:0000259" key="8">
    <source>
        <dbReference type="PROSITE" id="PS50011"/>
    </source>
</evidence>
<dbReference type="InterPro" id="IPR011009">
    <property type="entry name" value="Kinase-like_dom_sf"/>
</dbReference>
<name>A0A0F6W590_9BACT</name>
<evidence type="ECO:0000256" key="1">
    <source>
        <dbReference type="ARBA" id="ARBA00022679"/>
    </source>
</evidence>
<reference evidence="9 10" key="1">
    <citation type="submission" date="2015-03" db="EMBL/GenBank/DDBJ databases">
        <title>Genome assembly of Sandaracinus amylolyticus DSM 53668.</title>
        <authorList>
            <person name="Sharma G."/>
            <person name="Subramanian S."/>
        </authorList>
    </citation>
    <scope>NUCLEOTIDE SEQUENCE [LARGE SCALE GENOMIC DNA]</scope>
    <source>
        <strain evidence="9 10">DSM 53668</strain>
    </source>
</reference>
<keyword evidence="10" id="KW-1185">Reference proteome</keyword>